<dbReference type="EMBL" id="JAABOA010005632">
    <property type="protein sequence ID" value="KAF9575145.1"/>
    <property type="molecule type" value="Genomic_DNA"/>
</dbReference>
<name>A0A9P6FKG5_9FUNG</name>
<dbReference type="InterPro" id="IPR024368">
    <property type="entry name" value="Ecl1/2/3"/>
</dbReference>
<dbReference type="Pfam" id="PF12855">
    <property type="entry name" value="Ecl1"/>
    <property type="match status" value="1"/>
</dbReference>
<feature type="compositionally biased region" description="Polar residues" evidence="1">
    <location>
        <begin position="112"/>
        <end position="123"/>
    </location>
</feature>
<organism evidence="2 3">
    <name type="scientific">Lunasporangiospora selenospora</name>
    <dbReference type="NCBI Taxonomy" id="979761"/>
    <lineage>
        <taxon>Eukaryota</taxon>
        <taxon>Fungi</taxon>
        <taxon>Fungi incertae sedis</taxon>
        <taxon>Mucoromycota</taxon>
        <taxon>Mortierellomycotina</taxon>
        <taxon>Mortierellomycetes</taxon>
        <taxon>Mortierellales</taxon>
        <taxon>Mortierellaceae</taxon>
        <taxon>Lunasporangiospora</taxon>
    </lineage>
</organism>
<proteinExistence type="predicted"/>
<reference evidence="2" key="1">
    <citation type="journal article" date="2020" name="Fungal Divers.">
        <title>Resolving the Mortierellaceae phylogeny through synthesis of multi-gene phylogenetics and phylogenomics.</title>
        <authorList>
            <person name="Vandepol N."/>
            <person name="Liber J."/>
            <person name="Desiro A."/>
            <person name="Na H."/>
            <person name="Kennedy M."/>
            <person name="Barry K."/>
            <person name="Grigoriev I.V."/>
            <person name="Miller A.N."/>
            <person name="O'Donnell K."/>
            <person name="Stajich J.E."/>
            <person name="Bonito G."/>
        </authorList>
    </citation>
    <scope>NUCLEOTIDE SEQUENCE</scope>
    <source>
        <strain evidence="2">KOD1015</strain>
    </source>
</reference>
<feature type="region of interest" description="Disordered" evidence="1">
    <location>
        <begin position="88"/>
        <end position="138"/>
    </location>
</feature>
<sequence>MDGVDCDWCLVCEKHTSNGAAYCSAECRSTDLISSSASSTSSSGSSTSSYSMTDANGSPLVAGGPGFDESYVLPPFVRKQRASIPNIYAHCTSNPNPPPSSLMFPAGHGPSALSQHLKQQPAANSPEPQPPMVPGAAATQFPLFYATLNALRPASPAPGQSSDRSRS</sequence>
<keyword evidence="3" id="KW-1185">Reference proteome</keyword>
<feature type="region of interest" description="Disordered" evidence="1">
    <location>
        <begin position="34"/>
        <end position="53"/>
    </location>
</feature>
<comment type="caution">
    <text evidence="2">The sequence shown here is derived from an EMBL/GenBank/DDBJ whole genome shotgun (WGS) entry which is preliminary data.</text>
</comment>
<gene>
    <name evidence="2" type="ORF">BGW38_008252</name>
</gene>
<dbReference type="AlphaFoldDB" id="A0A9P6FKG5"/>
<accession>A0A9P6FKG5</accession>
<dbReference type="OrthoDB" id="2437039at2759"/>
<evidence type="ECO:0000313" key="2">
    <source>
        <dbReference type="EMBL" id="KAF9575145.1"/>
    </source>
</evidence>
<dbReference type="Proteomes" id="UP000780801">
    <property type="component" value="Unassembled WGS sequence"/>
</dbReference>
<protein>
    <submittedName>
        <fullName evidence="2">Uncharacterized protein</fullName>
    </submittedName>
</protein>
<evidence type="ECO:0000256" key="1">
    <source>
        <dbReference type="SAM" id="MobiDB-lite"/>
    </source>
</evidence>
<evidence type="ECO:0000313" key="3">
    <source>
        <dbReference type="Proteomes" id="UP000780801"/>
    </source>
</evidence>